<protein>
    <submittedName>
        <fullName evidence="7">Salicylate hydroxylase</fullName>
    </submittedName>
</protein>
<keyword evidence="2" id="KW-0285">Flavoprotein</keyword>
<evidence type="ECO:0000256" key="5">
    <source>
        <dbReference type="ARBA" id="ARBA00023033"/>
    </source>
</evidence>
<accession>A0A1H9CGA3</accession>
<dbReference type="PANTHER" id="PTHR13789">
    <property type="entry name" value="MONOOXYGENASE"/>
    <property type="match status" value="1"/>
</dbReference>
<dbReference type="Proteomes" id="UP000199233">
    <property type="component" value="Unassembled WGS sequence"/>
</dbReference>
<dbReference type="SUPFAM" id="SSF51905">
    <property type="entry name" value="FAD/NAD(P)-binding domain"/>
    <property type="match status" value="1"/>
</dbReference>
<dbReference type="Gene3D" id="3.50.50.60">
    <property type="entry name" value="FAD/NAD(P)-binding domain"/>
    <property type="match status" value="1"/>
</dbReference>
<evidence type="ECO:0000313" key="7">
    <source>
        <dbReference type="EMBL" id="SEQ00225.1"/>
    </source>
</evidence>
<dbReference type="AlphaFoldDB" id="A0A1H9CGA3"/>
<keyword evidence="5" id="KW-0503">Monooxygenase</keyword>
<gene>
    <name evidence="7" type="ORF">SAMN04488038_10344</name>
</gene>
<dbReference type="RefSeq" id="WP_177188836.1">
    <property type="nucleotide sequence ID" value="NZ_FOFS01000003.1"/>
</dbReference>
<dbReference type="Pfam" id="PF01494">
    <property type="entry name" value="FAD_binding_3"/>
    <property type="match status" value="1"/>
</dbReference>
<dbReference type="InterPro" id="IPR002938">
    <property type="entry name" value="FAD-bd"/>
</dbReference>
<dbReference type="GO" id="GO:0004497">
    <property type="term" value="F:monooxygenase activity"/>
    <property type="evidence" value="ECO:0007669"/>
    <property type="project" value="UniProtKB-KW"/>
</dbReference>
<feature type="domain" description="FAD-binding" evidence="6">
    <location>
        <begin position="6"/>
        <end position="347"/>
    </location>
</feature>
<keyword evidence="4" id="KW-0560">Oxidoreductase</keyword>
<proteinExistence type="predicted"/>
<dbReference type="PRINTS" id="PR00420">
    <property type="entry name" value="RNGMNOXGNASE"/>
</dbReference>
<keyword evidence="8" id="KW-1185">Reference proteome</keyword>
<dbReference type="STRING" id="489703.SAMN04488038_10344"/>
<reference evidence="7 8" key="1">
    <citation type="submission" date="2016-10" db="EMBL/GenBank/DDBJ databases">
        <authorList>
            <person name="de Groot N.N."/>
        </authorList>
    </citation>
    <scope>NUCLEOTIDE SEQUENCE [LARGE SCALE GENOMIC DNA]</scope>
    <source>
        <strain evidence="7 8">DSM 25927</strain>
    </source>
</reference>
<evidence type="ECO:0000256" key="3">
    <source>
        <dbReference type="ARBA" id="ARBA00022827"/>
    </source>
</evidence>
<organism evidence="7 8">
    <name type="scientific">Solimonas aquatica</name>
    <dbReference type="NCBI Taxonomy" id="489703"/>
    <lineage>
        <taxon>Bacteria</taxon>
        <taxon>Pseudomonadati</taxon>
        <taxon>Pseudomonadota</taxon>
        <taxon>Gammaproteobacteria</taxon>
        <taxon>Nevskiales</taxon>
        <taxon>Nevskiaceae</taxon>
        <taxon>Solimonas</taxon>
    </lineage>
</organism>
<dbReference type="InterPro" id="IPR050493">
    <property type="entry name" value="FAD-dep_Monooxygenase_BioMet"/>
</dbReference>
<evidence type="ECO:0000256" key="1">
    <source>
        <dbReference type="ARBA" id="ARBA00001974"/>
    </source>
</evidence>
<sequence>MSTPHALIVGAGIGGLSAALTLARSGWRITLVEQTAEPSEVGAGLQISPNASRVLLSLGLGEALEACACHPLALEMRSAQNGRLLSRMPLGESMRQRYGAPYLHLHRADLHGVLLQAARELAQIECVFNARVILVEQNASRVSLCIANGRELQADLLIGADGIHSLVRATLFGAEHARFTGCVAWRGVIPASRLRDADIPRSAALWLGPGAHFVHYYLRRGELLNFVAVTECEGWEVESWTQKGEYRELFDEFGDWPAPVSRIIEAADPAACFKWALFDRPPMPQWSQGRVSLLGDACHPTLPFMAQGAAMAIEDAAVLASCLRRSAAIPGALLEYEQLRRARTAEIQNTSRDNKRRYHYRGAAAWARDLAMPALQGALARKLDALYGYDPLRV</sequence>
<evidence type="ECO:0000259" key="6">
    <source>
        <dbReference type="Pfam" id="PF01494"/>
    </source>
</evidence>
<evidence type="ECO:0000256" key="4">
    <source>
        <dbReference type="ARBA" id="ARBA00023002"/>
    </source>
</evidence>
<dbReference type="PANTHER" id="PTHR13789:SF318">
    <property type="entry name" value="GERANYLGERANYL DIPHOSPHATE REDUCTASE"/>
    <property type="match status" value="1"/>
</dbReference>
<comment type="cofactor">
    <cofactor evidence="1">
        <name>FAD</name>
        <dbReference type="ChEBI" id="CHEBI:57692"/>
    </cofactor>
</comment>
<evidence type="ECO:0000256" key="2">
    <source>
        <dbReference type="ARBA" id="ARBA00022630"/>
    </source>
</evidence>
<dbReference type="SUPFAM" id="SSF54373">
    <property type="entry name" value="FAD-linked reductases, C-terminal domain"/>
    <property type="match status" value="1"/>
</dbReference>
<dbReference type="GO" id="GO:0071949">
    <property type="term" value="F:FAD binding"/>
    <property type="evidence" value="ECO:0007669"/>
    <property type="project" value="InterPro"/>
</dbReference>
<evidence type="ECO:0000313" key="8">
    <source>
        <dbReference type="Proteomes" id="UP000199233"/>
    </source>
</evidence>
<keyword evidence="3" id="KW-0274">FAD</keyword>
<dbReference type="EMBL" id="FOFS01000003">
    <property type="protein sequence ID" value="SEQ00225.1"/>
    <property type="molecule type" value="Genomic_DNA"/>
</dbReference>
<dbReference type="InterPro" id="IPR036188">
    <property type="entry name" value="FAD/NAD-bd_sf"/>
</dbReference>
<name>A0A1H9CGA3_9GAMM</name>